<keyword evidence="1" id="KW-0560">Oxidoreductase</keyword>
<dbReference type="EMBL" id="LWDD02001842">
    <property type="protein sequence ID" value="KAE8244358.1"/>
    <property type="molecule type" value="Genomic_DNA"/>
</dbReference>
<dbReference type="GO" id="GO:0016491">
    <property type="term" value="F:oxidoreductase activity"/>
    <property type="evidence" value="ECO:0007669"/>
    <property type="project" value="UniProtKB-KW"/>
</dbReference>
<accession>A0A177THL6</accession>
<gene>
    <name evidence="4" type="ORF">A4X03_0g7563</name>
    <name evidence="3" type="ORF">JKIAZH3_G1399</name>
</gene>
<proteinExistence type="predicted"/>
<evidence type="ECO:0008006" key="7">
    <source>
        <dbReference type="Google" id="ProtNLM"/>
    </source>
</evidence>
<dbReference type="EMBL" id="CAJHJG010006297">
    <property type="protein sequence ID" value="CAD6956074.1"/>
    <property type="molecule type" value="Genomic_DNA"/>
</dbReference>
<reference evidence="4" key="2">
    <citation type="journal article" date="2019" name="IMA Fungus">
        <title>Genome sequencing and comparison of five Tilletia species to identify candidate genes for the detection of regulated species infecting wheat.</title>
        <authorList>
            <person name="Nguyen H.D.T."/>
            <person name="Sultana T."/>
            <person name="Kesanakurti P."/>
            <person name="Hambleton S."/>
        </authorList>
    </citation>
    <scope>NUCLEOTIDE SEQUENCE</scope>
    <source>
        <strain evidence="4">DAOMC 238032</strain>
    </source>
</reference>
<reference evidence="4" key="1">
    <citation type="submission" date="2016-04" db="EMBL/GenBank/DDBJ databases">
        <authorList>
            <person name="Nguyen H.D."/>
            <person name="Kesanakurti P."/>
            <person name="Cullis J."/>
            <person name="Levesque C.A."/>
            <person name="Hambleton S."/>
        </authorList>
    </citation>
    <scope>NUCLEOTIDE SEQUENCE</scope>
    <source>
        <strain evidence="4">DAOMC 238032</strain>
    </source>
</reference>
<keyword evidence="6" id="KW-1185">Reference proteome</keyword>
<dbReference type="Proteomes" id="UP000077671">
    <property type="component" value="Unassembled WGS sequence"/>
</dbReference>
<evidence type="ECO:0000256" key="1">
    <source>
        <dbReference type="ARBA" id="ARBA00023002"/>
    </source>
</evidence>
<dbReference type="AlphaFoldDB" id="A0A177THL6"/>
<evidence type="ECO:0000256" key="2">
    <source>
        <dbReference type="SAM" id="MobiDB-lite"/>
    </source>
</evidence>
<dbReference type="Proteomes" id="UP000836402">
    <property type="component" value="Unassembled WGS sequence"/>
</dbReference>
<organism evidence="4 5">
    <name type="scientific">Tilletia caries</name>
    <name type="common">wheat bunt fungus</name>
    <dbReference type="NCBI Taxonomy" id="13290"/>
    <lineage>
        <taxon>Eukaryota</taxon>
        <taxon>Fungi</taxon>
        <taxon>Dikarya</taxon>
        <taxon>Basidiomycota</taxon>
        <taxon>Ustilaginomycotina</taxon>
        <taxon>Exobasidiomycetes</taxon>
        <taxon>Tilletiales</taxon>
        <taxon>Tilletiaceae</taxon>
        <taxon>Tilletia</taxon>
    </lineage>
</organism>
<dbReference type="InterPro" id="IPR025337">
    <property type="entry name" value="Questin_oxidase-like"/>
</dbReference>
<evidence type="ECO:0000313" key="6">
    <source>
        <dbReference type="Proteomes" id="UP000836402"/>
    </source>
</evidence>
<protein>
    <recommendedName>
        <fullName evidence="7">Oxidoreductase AflY</fullName>
    </recommendedName>
</protein>
<feature type="compositionally biased region" description="Basic and acidic residues" evidence="2">
    <location>
        <begin position="390"/>
        <end position="410"/>
    </location>
</feature>
<evidence type="ECO:0000313" key="3">
    <source>
        <dbReference type="EMBL" id="CAD6956074.1"/>
    </source>
</evidence>
<dbReference type="PANTHER" id="PTHR35870:SF1">
    <property type="entry name" value="PROTEIN, PUTATIVE (AFU_ORTHOLOGUE AFUA_5G03330)-RELATED"/>
    <property type="match status" value="1"/>
</dbReference>
<name>A0A177THL6_9BASI</name>
<sequence length="526" mass="58532">MTAASPIQPRKLTAPHASSLRMFPGFTPPEAQAATRVLQQNHDDFHVFFNMSGFHNHLAHHVLAALALGAPAQHYPKLWNHALLNDLDPSFRLNKKPSHEGYTPITRATWKESLNKYTAYWAYLAFFEDEIAQNGVGETLERFLFSDDALSAPAHMLVRLFDGALHPFIHVGYGVEFGFDGIVAEGLAMAAITGASSTSLYPEGWFNRCHQEEDQPKEATSQQPTASSPRAGLSLFTLFAQIGADPSLAPGTATKWEDDSKFAATLRSSGSKIAAHMEKWLTTPADVEADVEAWGLKVSELVWVNTLLLGATTPPSQPSIKHDFFLMHAHNATLFLPAIFNALSDKLSGKSRALLLHGLARTTVFTWIARGRPVFYLKERLMKTEATPYHPDHRGLNRTERVAQKASGEEEKGEDENKEELARPSPWYDVVSAASIHFDEHLVKAVRTQAYFSSWLAGTPAGTLHLQEEQGEGKEETVWKGELGEVDGTTFLRTAGQMMKSQTWDADLKRQMRWTQQAIGFEQAWR</sequence>
<comment type="caution">
    <text evidence="4">The sequence shown here is derived from an EMBL/GenBank/DDBJ whole genome shotgun (WGS) entry which is preliminary data.</text>
</comment>
<reference evidence="3" key="3">
    <citation type="submission" date="2020-10" db="EMBL/GenBank/DDBJ databases">
        <authorList>
            <person name="Sedaghatjoo S."/>
        </authorList>
    </citation>
    <scope>NUCLEOTIDE SEQUENCE</scope>
    <source>
        <strain evidence="3">AZH3</strain>
    </source>
</reference>
<evidence type="ECO:0000313" key="4">
    <source>
        <dbReference type="EMBL" id="KAE8244358.1"/>
    </source>
</evidence>
<evidence type="ECO:0000313" key="5">
    <source>
        <dbReference type="Proteomes" id="UP000077671"/>
    </source>
</evidence>
<feature type="region of interest" description="Disordered" evidence="2">
    <location>
        <begin position="387"/>
        <end position="422"/>
    </location>
</feature>
<dbReference type="PANTHER" id="PTHR35870">
    <property type="entry name" value="PROTEIN, PUTATIVE (AFU_ORTHOLOGUE AFUA_5G03330)-RELATED"/>
    <property type="match status" value="1"/>
</dbReference>
<dbReference type="Pfam" id="PF14027">
    <property type="entry name" value="Questin_oxidase"/>
    <property type="match status" value="1"/>
</dbReference>